<dbReference type="GO" id="GO:0012505">
    <property type="term" value="C:endomembrane system"/>
    <property type="evidence" value="ECO:0007669"/>
    <property type="project" value="TreeGrafter"/>
</dbReference>
<comment type="caution">
    <text evidence="8">The sequence shown here is derived from an EMBL/GenBank/DDBJ whole genome shotgun (WGS) entry which is preliminary data.</text>
</comment>
<comment type="catalytic activity">
    <reaction evidence="3">
        <text>[protein]-peptidylproline (omega=180) = [protein]-peptidylproline (omega=0)</text>
        <dbReference type="Rhea" id="RHEA:16237"/>
        <dbReference type="Rhea" id="RHEA-COMP:10747"/>
        <dbReference type="Rhea" id="RHEA-COMP:10748"/>
        <dbReference type="ChEBI" id="CHEBI:83833"/>
        <dbReference type="ChEBI" id="CHEBI:83834"/>
        <dbReference type="EC" id="5.2.1.8"/>
    </reaction>
</comment>
<dbReference type="InterPro" id="IPR050754">
    <property type="entry name" value="FKBP4/5/8-like"/>
</dbReference>
<dbReference type="InterPro" id="IPR019734">
    <property type="entry name" value="TPR_rpt"/>
</dbReference>
<dbReference type="GO" id="GO:0044183">
    <property type="term" value="F:protein folding chaperone"/>
    <property type="evidence" value="ECO:0007669"/>
    <property type="project" value="TreeGrafter"/>
</dbReference>
<keyword evidence="1" id="KW-0677">Repeat</keyword>
<dbReference type="OrthoDB" id="532682at2759"/>
<keyword evidence="6" id="KW-1133">Transmembrane helix</keyword>
<accession>A0A9Q0RYP6</accession>
<gene>
    <name evidence="8" type="primary">FKBP8</name>
    <name evidence="8" type="ORF">Bhyg_10096</name>
</gene>
<dbReference type="EMBL" id="WJQU01000003">
    <property type="protein sequence ID" value="KAJ6637366.1"/>
    <property type="molecule type" value="Genomic_DNA"/>
</dbReference>
<name>A0A9Q0RYP6_9DIPT</name>
<evidence type="ECO:0000256" key="2">
    <source>
        <dbReference type="ARBA" id="ARBA00022803"/>
    </source>
</evidence>
<dbReference type="AlphaFoldDB" id="A0A9Q0RYP6"/>
<dbReference type="SMART" id="SM00028">
    <property type="entry name" value="TPR"/>
    <property type="match status" value="3"/>
</dbReference>
<dbReference type="Gene3D" id="1.25.40.10">
    <property type="entry name" value="Tetratricopeptide repeat domain"/>
    <property type="match status" value="1"/>
</dbReference>
<dbReference type="GO" id="GO:0005829">
    <property type="term" value="C:cytosol"/>
    <property type="evidence" value="ECO:0007669"/>
    <property type="project" value="TreeGrafter"/>
</dbReference>
<feature type="domain" description="PPIase FKBP-type" evidence="7">
    <location>
        <begin position="75"/>
        <end position="165"/>
    </location>
</feature>
<dbReference type="Gene3D" id="3.10.50.40">
    <property type="match status" value="1"/>
</dbReference>
<dbReference type="GO" id="GO:0005740">
    <property type="term" value="C:mitochondrial envelope"/>
    <property type="evidence" value="ECO:0007669"/>
    <property type="project" value="TreeGrafter"/>
</dbReference>
<evidence type="ECO:0000256" key="6">
    <source>
        <dbReference type="SAM" id="Phobius"/>
    </source>
</evidence>
<evidence type="ECO:0000313" key="8">
    <source>
        <dbReference type="EMBL" id="KAJ6637366.1"/>
    </source>
</evidence>
<dbReference type="PROSITE" id="PS50059">
    <property type="entry name" value="FKBP_PPIASE"/>
    <property type="match status" value="1"/>
</dbReference>
<dbReference type="GO" id="GO:0016020">
    <property type="term" value="C:membrane"/>
    <property type="evidence" value="ECO:0007669"/>
    <property type="project" value="TreeGrafter"/>
</dbReference>
<dbReference type="SUPFAM" id="SSF54534">
    <property type="entry name" value="FKBP-like"/>
    <property type="match status" value="1"/>
</dbReference>
<keyword evidence="2 4" id="KW-0802">TPR repeat</keyword>
<reference evidence="8" key="1">
    <citation type="submission" date="2022-07" db="EMBL/GenBank/DDBJ databases">
        <authorList>
            <person name="Trinca V."/>
            <person name="Uliana J.V.C."/>
            <person name="Torres T.T."/>
            <person name="Ward R.J."/>
            <person name="Monesi N."/>
        </authorList>
    </citation>
    <scope>NUCLEOTIDE SEQUENCE</scope>
    <source>
        <strain evidence="8">HSMRA1968</strain>
        <tissue evidence="8">Whole embryos</tissue>
    </source>
</reference>
<dbReference type="Proteomes" id="UP001151699">
    <property type="component" value="Chromosome X"/>
</dbReference>
<feature type="region of interest" description="Disordered" evidence="5">
    <location>
        <begin position="1"/>
        <end position="50"/>
    </location>
</feature>
<dbReference type="GO" id="GO:0003755">
    <property type="term" value="F:peptidyl-prolyl cis-trans isomerase activity"/>
    <property type="evidence" value="ECO:0007669"/>
    <property type="project" value="UniProtKB-KW"/>
</dbReference>
<feature type="compositionally biased region" description="Basic and acidic residues" evidence="5">
    <location>
        <begin position="37"/>
        <end position="47"/>
    </location>
</feature>
<evidence type="ECO:0000313" key="9">
    <source>
        <dbReference type="Proteomes" id="UP001151699"/>
    </source>
</evidence>
<keyword evidence="3" id="KW-0697">Rotamase</keyword>
<dbReference type="PROSITE" id="PS50005">
    <property type="entry name" value="TPR"/>
    <property type="match status" value="2"/>
</dbReference>
<feature type="compositionally biased region" description="Polar residues" evidence="5">
    <location>
        <begin position="12"/>
        <end position="24"/>
    </location>
</feature>
<keyword evidence="6" id="KW-0472">Membrane</keyword>
<keyword evidence="9" id="KW-1185">Reference proteome</keyword>
<keyword evidence="3 8" id="KW-0413">Isomerase</keyword>
<evidence type="ECO:0000256" key="3">
    <source>
        <dbReference type="PROSITE-ProRule" id="PRU00277"/>
    </source>
</evidence>
<evidence type="ECO:0000256" key="5">
    <source>
        <dbReference type="SAM" id="MobiDB-lite"/>
    </source>
</evidence>
<proteinExistence type="predicted"/>
<protein>
    <recommendedName>
        <fullName evidence="3">peptidylprolyl isomerase</fullName>
        <ecNumber evidence="3">5.2.1.8</ecNumber>
    </recommendedName>
</protein>
<sequence>MSKDQKMDTEKSNSSSFEDLSMSNDLKESSENVPAESTDRTQEKSPDDVIDIIGTGQLTKKVLVEGDSDIKPQRGDICKINVVGKLENGTVVENLQNLTIHVGDNEVVQGIDMALPLMGLGETAEVVCEARFGYGTTGLKNQQNPSASIPPGAKIIYQVELLACDEEGDLDDQTFEQRKSFGNRKRERGNFWYERNESNIAIQLYRRALEYLNDNGPRIDGTNKNEFTNAELQELLEIRAKVYNNLAAAQMKISAYEAALTSVNNVLRCHPENVKALFRKGKILEAKGEINAAIPVLQKGATLDPDSKAIQQLLGKCILKSRREARNEKDMYQKMLGQAQKIEEKNRRPGQKSKSEDVPKLKLWGYLIGSILVGVAGVAMYRYKYF</sequence>
<dbReference type="PANTHER" id="PTHR46512:SF1">
    <property type="entry name" value="PEPTIDYLPROLYL ISOMERASE"/>
    <property type="match status" value="1"/>
</dbReference>
<dbReference type="Pfam" id="PF13181">
    <property type="entry name" value="TPR_8"/>
    <property type="match status" value="1"/>
</dbReference>
<organism evidence="8 9">
    <name type="scientific">Pseudolycoriella hygida</name>
    <dbReference type="NCBI Taxonomy" id="35572"/>
    <lineage>
        <taxon>Eukaryota</taxon>
        <taxon>Metazoa</taxon>
        <taxon>Ecdysozoa</taxon>
        <taxon>Arthropoda</taxon>
        <taxon>Hexapoda</taxon>
        <taxon>Insecta</taxon>
        <taxon>Pterygota</taxon>
        <taxon>Neoptera</taxon>
        <taxon>Endopterygota</taxon>
        <taxon>Diptera</taxon>
        <taxon>Nematocera</taxon>
        <taxon>Sciaroidea</taxon>
        <taxon>Sciaridae</taxon>
        <taxon>Pseudolycoriella</taxon>
    </lineage>
</organism>
<dbReference type="EC" id="5.2.1.8" evidence="3"/>
<dbReference type="InterPro" id="IPR046357">
    <property type="entry name" value="PPIase_dom_sf"/>
</dbReference>
<dbReference type="PANTHER" id="PTHR46512">
    <property type="entry name" value="PEPTIDYLPROLYL ISOMERASE"/>
    <property type="match status" value="1"/>
</dbReference>
<feature type="transmembrane region" description="Helical" evidence="6">
    <location>
        <begin position="363"/>
        <end position="383"/>
    </location>
</feature>
<feature type="repeat" description="TPR" evidence="4">
    <location>
        <begin position="274"/>
        <end position="307"/>
    </location>
</feature>
<dbReference type="SUPFAM" id="SSF48452">
    <property type="entry name" value="TPR-like"/>
    <property type="match status" value="1"/>
</dbReference>
<dbReference type="FunFam" id="1.25.40.10:FF:000113">
    <property type="entry name" value="Peptidylprolyl isomerase"/>
    <property type="match status" value="1"/>
</dbReference>
<feature type="compositionally biased region" description="Basic and acidic residues" evidence="5">
    <location>
        <begin position="1"/>
        <end position="11"/>
    </location>
</feature>
<evidence type="ECO:0000256" key="1">
    <source>
        <dbReference type="ARBA" id="ARBA00022737"/>
    </source>
</evidence>
<dbReference type="Pfam" id="PF00254">
    <property type="entry name" value="FKBP_C"/>
    <property type="match status" value="1"/>
</dbReference>
<evidence type="ECO:0000259" key="7">
    <source>
        <dbReference type="PROSITE" id="PS50059"/>
    </source>
</evidence>
<dbReference type="GO" id="GO:0043066">
    <property type="term" value="P:negative regulation of apoptotic process"/>
    <property type="evidence" value="ECO:0007669"/>
    <property type="project" value="TreeGrafter"/>
</dbReference>
<evidence type="ECO:0000256" key="4">
    <source>
        <dbReference type="PROSITE-ProRule" id="PRU00339"/>
    </source>
</evidence>
<dbReference type="InterPro" id="IPR011990">
    <property type="entry name" value="TPR-like_helical_dom_sf"/>
</dbReference>
<keyword evidence="6" id="KW-0812">Transmembrane</keyword>
<feature type="repeat" description="TPR" evidence="4">
    <location>
        <begin position="240"/>
        <end position="273"/>
    </location>
</feature>
<dbReference type="InterPro" id="IPR001179">
    <property type="entry name" value="PPIase_FKBP_dom"/>
</dbReference>